<dbReference type="InterPro" id="IPR001810">
    <property type="entry name" value="F-box_dom"/>
</dbReference>
<reference evidence="3" key="1">
    <citation type="submission" date="2020-01" db="EMBL/GenBank/DDBJ databases">
        <authorList>
            <person name="Mishra B."/>
        </authorList>
    </citation>
    <scope>NUCLEOTIDE SEQUENCE [LARGE SCALE GENOMIC DNA]</scope>
</reference>
<dbReference type="SUPFAM" id="SSF81383">
    <property type="entry name" value="F-box domain"/>
    <property type="match status" value="1"/>
</dbReference>
<name>A0A6D2HRP1_9BRAS</name>
<protein>
    <recommendedName>
        <fullName evidence="5">F-box domain-containing protein</fullName>
    </recommendedName>
</protein>
<dbReference type="Pfam" id="PF08268">
    <property type="entry name" value="FBA_3"/>
    <property type="match status" value="1"/>
</dbReference>
<feature type="domain" description="F-box associated beta-propeller type 3" evidence="2">
    <location>
        <begin position="62"/>
        <end position="193"/>
    </location>
</feature>
<proteinExistence type="predicted"/>
<dbReference type="EMBL" id="CACVBM020000388">
    <property type="protein sequence ID" value="CAA7018513.1"/>
    <property type="molecule type" value="Genomic_DNA"/>
</dbReference>
<evidence type="ECO:0000313" key="4">
    <source>
        <dbReference type="Proteomes" id="UP000467841"/>
    </source>
</evidence>
<evidence type="ECO:0008006" key="5">
    <source>
        <dbReference type="Google" id="ProtNLM"/>
    </source>
</evidence>
<gene>
    <name evidence="3" type="ORF">MERR_LOCUS5748</name>
</gene>
<evidence type="ECO:0000313" key="3">
    <source>
        <dbReference type="EMBL" id="CAA7018513.1"/>
    </source>
</evidence>
<dbReference type="Pfam" id="PF00646">
    <property type="entry name" value="F-box"/>
    <property type="match status" value="1"/>
</dbReference>
<evidence type="ECO:0000259" key="1">
    <source>
        <dbReference type="Pfam" id="PF00646"/>
    </source>
</evidence>
<dbReference type="NCBIfam" id="TIGR01640">
    <property type="entry name" value="F_box_assoc_1"/>
    <property type="match status" value="1"/>
</dbReference>
<comment type="caution">
    <text evidence="3">The sequence shown here is derived from an EMBL/GenBank/DDBJ whole genome shotgun (WGS) entry which is preliminary data.</text>
</comment>
<dbReference type="PANTHER" id="PTHR31111">
    <property type="entry name" value="BNAA05G37150D PROTEIN-RELATED"/>
    <property type="match status" value="1"/>
</dbReference>
<dbReference type="PANTHER" id="PTHR31111:SF94">
    <property type="entry name" value="E3 UBIQUITIN-PROTEIN LIGASE SGIP1"/>
    <property type="match status" value="1"/>
</dbReference>
<accession>A0A6D2HRP1</accession>
<dbReference type="InterPro" id="IPR013187">
    <property type="entry name" value="F-box-assoc_dom_typ3"/>
</dbReference>
<dbReference type="InterPro" id="IPR017451">
    <property type="entry name" value="F-box-assoc_interact_dom"/>
</dbReference>
<dbReference type="OrthoDB" id="1076913at2759"/>
<dbReference type="Proteomes" id="UP000467841">
    <property type="component" value="Unassembled WGS sequence"/>
</dbReference>
<dbReference type="InterPro" id="IPR036047">
    <property type="entry name" value="F-box-like_dom_sf"/>
</dbReference>
<sequence>MKRLKKNDSEFQIPADLLIDISLRCPSKSIARFRCVSKFWFSVLGRPEFTESFLTKSLTRPRLLFAFEVDGRLFFSSSLQVPNPKDKTSSLVVVDHQTSFPTGGSSNEFHHLNGLVYRQEQRKTQSVLVICHPSTGTSLTLLDAKTEKLVKRNYLIGYDPMEQRFKLLSITCPLVNIYNVPQEHRVVTLGNGEHLGTANLIILWREIYASTVFCITLLI</sequence>
<organism evidence="3 4">
    <name type="scientific">Microthlaspi erraticum</name>
    <dbReference type="NCBI Taxonomy" id="1685480"/>
    <lineage>
        <taxon>Eukaryota</taxon>
        <taxon>Viridiplantae</taxon>
        <taxon>Streptophyta</taxon>
        <taxon>Embryophyta</taxon>
        <taxon>Tracheophyta</taxon>
        <taxon>Spermatophyta</taxon>
        <taxon>Magnoliopsida</taxon>
        <taxon>eudicotyledons</taxon>
        <taxon>Gunneridae</taxon>
        <taxon>Pentapetalae</taxon>
        <taxon>rosids</taxon>
        <taxon>malvids</taxon>
        <taxon>Brassicales</taxon>
        <taxon>Brassicaceae</taxon>
        <taxon>Coluteocarpeae</taxon>
        <taxon>Microthlaspi</taxon>
    </lineage>
</organism>
<evidence type="ECO:0000259" key="2">
    <source>
        <dbReference type="Pfam" id="PF08268"/>
    </source>
</evidence>
<dbReference type="AlphaFoldDB" id="A0A6D2HRP1"/>
<keyword evidence="4" id="KW-1185">Reference proteome</keyword>
<feature type="domain" description="F-box" evidence="1">
    <location>
        <begin position="12"/>
        <end position="50"/>
    </location>
</feature>